<feature type="compositionally biased region" description="Polar residues" evidence="1">
    <location>
        <begin position="177"/>
        <end position="193"/>
    </location>
</feature>
<dbReference type="Proteomes" id="UP001385951">
    <property type="component" value="Unassembled WGS sequence"/>
</dbReference>
<dbReference type="Pfam" id="PF15365">
    <property type="entry name" value="PNRC"/>
    <property type="match status" value="1"/>
</dbReference>
<keyword evidence="3" id="KW-1185">Reference proteome</keyword>
<feature type="compositionally biased region" description="Polar residues" evidence="1">
    <location>
        <begin position="205"/>
        <end position="221"/>
    </location>
</feature>
<name>A0AAW0FXP9_9APHY</name>
<evidence type="ECO:0000313" key="2">
    <source>
        <dbReference type="EMBL" id="KAK7684179.1"/>
    </source>
</evidence>
<organism evidence="2 3">
    <name type="scientific">Cerrena zonata</name>
    <dbReference type="NCBI Taxonomy" id="2478898"/>
    <lineage>
        <taxon>Eukaryota</taxon>
        <taxon>Fungi</taxon>
        <taxon>Dikarya</taxon>
        <taxon>Basidiomycota</taxon>
        <taxon>Agaricomycotina</taxon>
        <taxon>Agaricomycetes</taxon>
        <taxon>Polyporales</taxon>
        <taxon>Cerrenaceae</taxon>
        <taxon>Cerrena</taxon>
    </lineage>
</organism>
<evidence type="ECO:0008006" key="4">
    <source>
        <dbReference type="Google" id="ProtNLM"/>
    </source>
</evidence>
<evidence type="ECO:0000256" key="1">
    <source>
        <dbReference type="SAM" id="MobiDB-lite"/>
    </source>
</evidence>
<evidence type="ECO:0000313" key="3">
    <source>
        <dbReference type="Proteomes" id="UP001385951"/>
    </source>
</evidence>
<dbReference type="InterPro" id="IPR028322">
    <property type="entry name" value="PNRC-like_rgn"/>
</dbReference>
<feature type="compositionally biased region" description="Basic residues" evidence="1">
    <location>
        <begin position="13"/>
        <end position="23"/>
    </location>
</feature>
<protein>
    <recommendedName>
        <fullName evidence="4">Enhancer of mRNA-decapping protein 1</fullName>
    </recommendedName>
</protein>
<dbReference type="AlphaFoldDB" id="A0AAW0FXP9"/>
<proteinExistence type="predicted"/>
<gene>
    <name evidence="2" type="ORF">QCA50_012825</name>
</gene>
<reference evidence="2 3" key="1">
    <citation type="submission" date="2022-09" db="EMBL/GenBank/DDBJ databases">
        <authorList>
            <person name="Palmer J.M."/>
        </authorList>
    </citation>
    <scope>NUCLEOTIDE SEQUENCE [LARGE SCALE GENOMIC DNA]</scope>
    <source>
        <strain evidence="2 3">DSM 7382</strain>
    </source>
</reference>
<feature type="compositionally biased region" description="Polar residues" evidence="1">
    <location>
        <begin position="43"/>
        <end position="56"/>
    </location>
</feature>
<feature type="compositionally biased region" description="Low complexity" evidence="1">
    <location>
        <begin position="104"/>
        <end position="123"/>
    </location>
</feature>
<feature type="region of interest" description="Disordered" evidence="1">
    <location>
        <begin position="323"/>
        <end position="354"/>
    </location>
</feature>
<feature type="compositionally biased region" description="Low complexity" evidence="1">
    <location>
        <begin position="339"/>
        <end position="354"/>
    </location>
</feature>
<dbReference type="EMBL" id="JASBNA010000027">
    <property type="protein sequence ID" value="KAK7684179.1"/>
    <property type="molecule type" value="Genomic_DNA"/>
</dbReference>
<comment type="caution">
    <text evidence="2">The sequence shown here is derived from an EMBL/GenBank/DDBJ whole genome shotgun (WGS) entry which is preliminary data.</text>
</comment>
<feature type="region of interest" description="Disordered" evidence="1">
    <location>
        <begin position="1"/>
        <end position="279"/>
    </location>
</feature>
<sequence>MLMILNDDPIKKERAKKNAKLSKVKNMMAHELPQSILHKKNSHMTQPPQKNSNNPKTNKHKPIKNGERRLPNGAQVDFGNKSKKGSSSKKQPSLPDGSRPNFHSGNESNHSSLSSLSKQSLPNGEKPVFNAATATSNKKGKNPSLPNGEKPVFHDDSTTNNSRKNKSGKSNKDGKKQQQVINEDTYAGSSFHSSPAALKLPKPSFKTSPKNNNKSQIYENQSNVSSSGSSNGGSSNGGSPNQTLHSTPNLTTVHPPPPPPQYPVTMYPQPGYPGYPQPGFSYQVTPQGYINYQYPHGPAPPMHHPQMGYPMVDSHSYPGNFAGVHGFPSGVPPPPPGAPAAQPANQFQQHQGVY</sequence>
<accession>A0AAW0FXP9</accession>
<dbReference type="GO" id="GO:0016071">
    <property type="term" value="P:mRNA metabolic process"/>
    <property type="evidence" value="ECO:0007669"/>
    <property type="project" value="UniProtKB-ARBA"/>
</dbReference>